<dbReference type="Pfam" id="PF01381">
    <property type="entry name" value="HTH_3"/>
    <property type="match status" value="1"/>
</dbReference>
<dbReference type="PROSITE" id="PS50943">
    <property type="entry name" value="HTH_CROC1"/>
    <property type="match status" value="1"/>
</dbReference>
<feature type="non-terminal residue" evidence="2">
    <location>
        <position position="88"/>
    </location>
</feature>
<name>A0A382HIL1_9ZZZZ</name>
<feature type="domain" description="HTH cro/C1-type" evidence="1">
    <location>
        <begin position="8"/>
        <end position="59"/>
    </location>
</feature>
<dbReference type="CDD" id="cd00093">
    <property type="entry name" value="HTH_XRE"/>
    <property type="match status" value="1"/>
</dbReference>
<dbReference type="AlphaFoldDB" id="A0A382HIL1"/>
<dbReference type="SMART" id="SM00530">
    <property type="entry name" value="HTH_XRE"/>
    <property type="match status" value="1"/>
</dbReference>
<accession>A0A382HIL1</accession>
<dbReference type="InterPro" id="IPR001387">
    <property type="entry name" value="Cro/C1-type_HTH"/>
</dbReference>
<evidence type="ECO:0000259" key="1">
    <source>
        <dbReference type="PROSITE" id="PS50943"/>
    </source>
</evidence>
<proteinExistence type="predicted"/>
<dbReference type="EMBL" id="UINC01061435">
    <property type="protein sequence ID" value="SVB87002.1"/>
    <property type="molecule type" value="Genomic_DNA"/>
</dbReference>
<dbReference type="GO" id="GO:0003677">
    <property type="term" value="F:DNA binding"/>
    <property type="evidence" value="ECO:0007669"/>
    <property type="project" value="InterPro"/>
</dbReference>
<dbReference type="SUPFAM" id="SSF47413">
    <property type="entry name" value="lambda repressor-like DNA-binding domains"/>
    <property type="match status" value="1"/>
</dbReference>
<evidence type="ECO:0000313" key="2">
    <source>
        <dbReference type="EMBL" id="SVB87002.1"/>
    </source>
</evidence>
<protein>
    <recommendedName>
        <fullName evidence="1">HTH cro/C1-type domain-containing protein</fullName>
    </recommendedName>
</protein>
<organism evidence="2">
    <name type="scientific">marine metagenome</name>
    <dbReference type="NCBI Taxonomy" id="408172"/>
    <lineage>
        <taxon>unclassified sequences</taxon>
        <taxon>metagenomes</taxon>
        <taxon>ecological metagenomes</taxon>
    </lineage>
</organism>
<sequence>MIKIGEKIKKIRNEKGLSQSNLHNKQSAISQIEKGNIKTPTESMLKIIAGNMDMSFDELIAGTNWEPIHQSRADAEYAMSETECIVII</sequence>
<reference evidence="2" key="1">
    <citation type="submission" date="2018-05" db="EMBL/GenBank/DDBJ databases">
        <authorList>
            <person name="Lanie J.A."/>
            <person name="Ng W.-L."/>
            <person name="Kazmierczak K.M."/>
            <person name="Andrzejewski T.M."/>
            <person name="Davidsen T.M."/>
            <person name="Wayne K.J."/>
            <person name="Tettelin H."/>
            <person name="Glass J.I."/>
            <person name="Rusch D."/>
            <person name="Podicherti R."/>
            <person name="Tsui H.-C.T."/>
            <person name="Winkler M.E."/>
        </authorList>
    </citation>
    <scope>NUCLEOTIDE SEQUENCE</scope>
</reference>
<gene>
    <name evidence="2" type="ORF">METZ01_LOCUS239856</name>
</gene>
<dbReference type="Gene3D" id="1.10.260.40">
    <property type="entry name" value="lambda repressor-like DNA-binding domains"/>
    <property type="match status" value="1"/>
</dbReference>
<dbReference type="InterPro" id="IPR010982">
    <property type="entry name" value="Lambda_DNA-bd_dom_sf"/>
</dbReference>